<sequence length="69" mass="7812">MGHIFPNQRHYQKNFEVRQVKGIIILVILSFLPSFISPFFSLSVSNSNTSALSPLSFLLIYIRVLVSVS</sequence>
<gene>
    <name evidence="2" type="ORF">PGT21_021837</name>
</gene>
<dbReference type="Proteomes" id="UP000324748">
    <property type="component" value="Unassembled WGS sequence"/>
</dbReference>
<reference evidence="2 3" key="1">
    <citation type="submission" date="2019-05" db="EMBL/GenBank/DDBJ databases">
        <title>Emergence of the Ug99 lineage of the wheat stem rust pathogen through somatic hybridization.</title>
        <authorList>
            <person name="Li F."/>
            <person name="Upadhyaya N.M."/>
            <person name="Sperschneider J."/>
            <person name="Matny O."/>
            <person name="Nguyen-Phuc H."/>
            <person name="Mago R."/>
            <person name="Raley C."/>
            <person name="Miller M.E."/>
            <person name="Silverstein K.A.T."/>
            <person name="Henningsen E."/>
            <person name="Hirsch C.D."/>
            <person name="Visser B."/>
            <person name="Pretorius Z.A."/>
            <person name="Steffenson B.J."/>
            <person name="Schwessinger B."/>
            <person name="Dodds P.N."/>
            <person name="Figueroa M."/>
        </authorList>
    </citation>
    <scope>NUCLEOTIDE SEQUENCE [LARGE SCALE GENOMIC DNA]</scope>
    <source>
        <strain evidence="2">21-0</strain>
    </source>
</reference>
<feature type="transmembrane region" description="Helical" evidence="1">
    <location>
        <begin position="20"/>
        <end position="39"/>
    </location>
</feature>
<proteinExistence type="predicted"/>
<protein>
    <submittedName>
        <fullName evidence="2">Uncharacterized protein</fullName>
    </submittedName>
</protein>
<comment type="caution">
    <text evidence="2">The sequence shown here is derived from an EMBL/GenBank/DDBJ whole genome shotgun (WGS) entry which is preliminary data.</text>
</comment>
<keyword evidence="1" id="KW-0472">Membrane</keyword>
<keyword evidence="1" id="KW-1133">Transmembrane helix</keyword>
<name>A0A5B0N6X6_PUCGR</name>
<evidence type="ECO:0000256" key="1">
    <source>
        <dbReference type="SAM" id="Phobius"/>
    </source>
</evidence>
<dbReference type="EMBL" id="VSWC01000118">
    <property type="protein sequence ID" value="KAA1084233.1"/>
    <property type="molecule type" value="Genomic_DNA"/>
</dbReference>
<keyword evidence="3" id="KW-1185">Reference proteome</keyword>
<evidence type="ECO:0000313" key="2">
    <source>
        <dbReference type="EMBL" id="KAA1084233.1"/>
    </source>
</evidence>
<organism evidence="2 3">
    <name type="scientific">Puccinia graminis f. sp. tritici</name>
    <dbReference type="NCBI Taxonomy" id="56615"/>
    <lineage>
        <taxon>Eukaryota</taxon>
        <taxon>Fungi</taxon>
        <taxon>Dikarya</taxon>
        <taxon>Basidiomycota</taxon>
        <taxon>Pucciniomycotina</taxon>
        <taxon>Pucciniomycetes</taxon>
        <taxon>Pucciniales</taxon>
        <taxon>Pucciniaceae</taxon>
        <taxon>Puccinia</taxon>
    </lineage>
</organism>
<accession>A0A5B0N6X6</accession>
<evidence type="ECO:0000313" key="3">
    <source>
        <dbReference type="Proteomes" id="UP000324748"/>
    </source>
</evidence>
<keyword evidence="1" id="KW-0812">Transmembrane</keyword>
<dbReference type="AlphaFoldDB" id="A0A5B0N6X6"/>